<feature type="non-terminal residue" evidence="5">
    <location>
        <position position="1"/>
    </location>
</feature>
<evidence type="ECO:0000313" key="6">
    <source>
        <dbReference type="Proteomes" id="UP000282674"/>
    </source>
</evidence>
<dbReference type="Gene3D" id="3.40.50.720">
    <property type="entry name" value="NAD(P)-binding Rossmann-like Domain"/>
    <property type="match status" value="1"/>
</dbReference>
<sequence>SGAPGRVGLLFPGQSAPVRDGHGALGALLPDLEPLPPAAGADDRDTAVAQPAVLRSSLAGLRLLDALGVVAVGASGHSLGEITALCWAGALTARQAVDLAAERGRIMAATGARGTGMAALAAPSGVVADLVAGTGVTVAADNGPVQVVAGPLNEIAAVAERAGRAGLGARVLRVSHAFHTPAVAAAAPGLARALERTELARPRRTVVSTVTGRALEPGHDLRELLVRQVTAPVLFQTALTALAATCDLLVECGPGHALSALAEQITDVPAVTLDAGSASGEPVARTVAALFAAGAVRDVRPLFTGRVHRPFDLDRPPVFLTNPCESAPAVPVPTTAPTMVPTTVPTSVPDGEAPAPVVPVPDGADPLTVVRALVAEALELPAEMIGDGDGLLADLHLNSLRVTQLAAEAAVRCGRTTASAPPQLASATVAGLAAAIADLPVADGAGGTADGVERWFRVFALERRPARPAGARAGGARAWRLSGHGPLWKEVAPLLQDDAGAPPAFAVFLPEDPSDQAVSDLLAAAAEAVRDGVPLTVVDHGDTASGFVGGLALEHPGLALRRIAVEDAPAPAVADTLSGGWDGFDEVLLDASGSRSAPAHRPLALPPDGPPLAPGDALLITGGGRGIGLETASHLAERWNVRLALLGRADPGRDPDLAANLRRLDDEGATFGYASADLRDERSVRAALDRLTARLGPVRGVVHGSAVNRPARFSDLTERDFADHDAPKRLGLRVLLDVLDPAALRLLVTYGSVIGRFGLPGETHYALANGRQRELVRVLARELPGCRVRNIDWTAWSGAGMGERLAVLPALAGTGVDPIPVEEGVRLLARIAESSAGPATVVAGGRLPALEARADTALTHTALTHTALTHTALTHTPGVETVAEIRLSLADAPWLRGHRIDGLLVLPAVAALELMARAARDLTGEPLVSVTGGAFTRPLIVPDEGERVVRVCALAGEDGGVRVVLRSDETGFAVDHFTGTVTAVSEPLDVPVPEGAVPVHDGRALYGSLFFHGSEFQRLLRYERLEARGCRAVLAPPRSGADVPDGVLGDVFRNDASIHVLQACVPHRRLLPVGCDRFTVHGAAREDGPLTLTARERSHDEADYTYDVLLTGASGVPLLSWAGLRLRDVGPLLDGHDLPPVLVGPYVQRHLDDLLPGAAVRPGADGLLAVAGGAALSTTPDDDPDPWPGEADRLARLAGEPSARSLERLRTVAASLRAAGADPSERPVVTALYENGWVTLRTGTHEIASAVVTVTGRDAPLVLAAAAPTARAATRKGTDP</sequence>
<dbReference type="Pfam" id="PF00698">
    <property type="entry name" value="Acyl_transf_1"/>
    <property type="match status" value="1"/>
</dbReference>
<dbReference type="InterPro" id="IPR020807">
    <property type="entry name" value="PKS_DH"/>
</dbReference>
<evidence type="ECO:0000256" key="2">
    <source>
        <dbReference type="ARBA" id="ARBA00023315"/>
    </source>
</evidence>
<comment type="caution">
    <text evidence="5">The sequence shown here is derived from an EMBL/GenBank/DDBJ whole genome shotgun (WGS) entry which is preliminary data.</text>
</comment>
<dbReference type="SUPFAM" id="SSF47336">
    <property type="entry name" value="ACP-like"/>
    <property type="match status" value="1"/>
</dbReference>
<feature type="active site" description="Proton donor; for dehydratase activity" evidence="3">
    <location>
        <position position="1050"/>
    </location>
</feature>
<gene>
    <name evidence="5" type="ORF">EBO15_40695</name>
</gene>
<dbReference type="EMBL" id="RFFG01000166">
    <property type="protein sequence ID" value="RMI34594.1"/>
    <property type="molecule type" value="Genomic_DNA"/>
</dbReference>
<dbReference type="Gene3D" id="3.40.366.10">
    <property type="entry name" value="Malonyl-Coenzyme A Acyl Carrier Protein, domain 2"/>
    <property type="match status" value="1"/>
</dbReference>
<dbReference type="Pfam" id="PF08659">
    <property type="entry name" value="KR"/>
    <property type="match status" value="1"/>
</dbReference>
<dbReference type="InterPro" id="IPR057326">
    <property type="entry name" value="KR_dom"/>
</dbReference>
<organism evidence="5 6">
    <name type="scientific">Actinomadura harenae</name>
    <dbReference type="NCBI Taxonomy" id="2483351"/>
    <lineage>
        <taxon>Bacteria</taxon>
        <taxon>Bacillati</taxon>
        <taxon>Actinomycetota</taxon>
        <taxon>Actinomycetes</taxon>
        <taxon>Streptosporangiales</taxon>
        <taxon>Thermomonosporaceae</taxon>
        <taxon>Actinomadura</taxon>
    </lineage>
</organism>
<evidence type="ECO:0000259" key="4">
    <source>
        <dbReference type="PROSITE" id="PS52019"/>
    </source>
</evidence>
<dbReference type="PANTHER" id="PTHR43775:SF51">
    <property type="entry name" value="INACTIVE PHENOLPHTHIOCEROL SYNTHESIS POLYKETIDE SYNTHASE TYPE I PKS1-RELATED"/>
    <property type="match status" value="1"/>
</dbReference>
<dbReference type="Gene3D" id="1.10.1200.10">
    <property type="entry name" value="ACP-like"/>
    <property type="match status" value="1"/>
</dbReference>
<name>A0A3M2LAY9_9ACTN</name>
<dbReference type="InterPro" id="IPR013968">
    <property type="entry name" value="PKS_KR"/>
</dbReference>
<dbReference type="Pfam" id="PF14765">
    <property type="entry name" value="PS-DH"/>
    <property type="match status" value="1"/>
</dbReference>
<dbReference type="RefSeq" id="WP_122199786.1">
    <property type="nucleotide sequence ID" value="NZ_RFFG01000166.1"/>
</dbReference>
<protein>
    <submittedName>
        <fullName evidence="5">SDR family NAD(P)-dependent oxidoreductase</fullName>
    </submittedName>
</protein>
<dbReference type="InterPro" id="IPR016035">
    <property type="entry name" value="Acyl_Trfase/lysoPLipase"/>
</dbReference>
<evidence type="ECO:0000313" key="5">
    <source>
        <dbReference type="EMBL" id="RMI34594.1"/>
    </source>
</evidence>
<dbReference type="GO" id="GO:0004312">
    <property type="term" value="F:fatty acid synthase activity"/>
    <property type="evidence" value="ECO:0007669"/>
    <property type="project" value="TreeGrafter"/>
</dbReference>
<dbReference type="GO" id="GO:0006633">
    <property type="term" value="P:fatty acid biosynthetic process"/>
    <property type="evidence" value="ECO:0007669"/>
    <property type="project" value="TreeGrafter"/>
</dbReference>
<dbReference type="SUPFAM" id="SSF51735">
    <property type="entry name" value="NAD(P)-binding Rossmann-fold domains"/>
    <property type="match status" value="1"/>
</dbReference>
<dbReference type="Gene3D" id="3.10.129.110">
    <property type="entry name" value="Polyketide synthase dehydratase"/>
    <property type="match status" value="1"/>
</dbReference>
<dbReference type="InterPro" id="IPR036736">
    <property type="entry name" value="ACP-like_sf"/>
</dbReference>
<keyword evidence="1" id="KW-0808">Transferase</keyword>
<dbReference type="SMART" id="SM00822">
    <property type="entry name" value="PKS_KR"/>
    <property type="match status" value="1"/>
</dbReference>
<dbReference type="OrthoDB" id="4537517at2"/>
<dbReference type="Pfam" id="PF21089">
    <property type="entry name" value="PKS_DH_N"/>
    <property type="match status" value="1"/>
</dbReference>
<dbReference type="InterPro" id="IPR016036">
    <property type="entry name" value="Malonyl_transacylase_ACP-bd"/>
</dbReference>
<dbReference type="SMART" id="SM00827">
    <property type="entry name" value="PKS_AT"/>
    <property type="match status" value="1"/>
</dbReference>
<dbReference type="PANTHER" id="PTHR43775">
    <property type="entry name" value="FATTY ACID SYNTHASE"/>
    <property type="match status" value="1"/>
</dbReference>
<dbReference type="InterPro" id="IPR049551">
    <property type="entry name" value="PKS_DH_C"/>
</dbReference>
<reference evidence="5 6" key="1">
    <citation type="submission" date="2018-10" db="EMBL/GenBank/DDBJ databases">
        <title>Isolation from soil.</title>
        <authorList>
            <person name="Hu J."/>
        </authorList>
    </citation>
    <scope>NUCLEOTIDE SEQUENCE [LARGE SCALE GENOMIC DNA]</scope>
    <source>
        <strain evidence="5 6">NEAU-Ht49</strain>
    </source>
</reference>
<dbReference type="SUPFAM" id="SSF52151">
    <property type="entry name" value="FabD/lysophospholipase-like"/>
    <property type="match status" value="1"/>
</dbReference>
<dbReference type="InterPro" id="IPR014043">
    <property type="entry name" value="Acyl_transferase_dom"/>
</dbReference>
<feature type="domain" description="PKS/mFAS DH" evidence="4">
    <location>
        <begin position="865"/>
        <end position="1135"/>
    </location>
</feature>
<dbReference type="SMART" id="SM00826">
    <property type="entry name" value="PKS_DH"/>
    <property type="match status" value="1"/>
</dbReference>
<proteinExistence type="predicted"/>
<dbReference type="AlphaFoldDB" id="A0A3M2LAY9"/>
<dbReference type="PROSITE" id="PS52019">
    <property type="entry name" value="PKS_MFAS_DH"/>
    <property type="match status" value="1"/>
</dbReference>
<dbReference type="InterPro" id="IPR049552">
    <property type="entry name" value="PKS_DH_N"/>
</dbReference>
<accession>A0A3M2LAY9</accession>
<dbReference type="SUPFAM" id="SSF55048">
    <property type="entry name" value="Probable ACP-binding domain of malonyl-CoA ACP transacylase"/>
    <property type="match status" value="1"/>
</dbReference>
<dbReference type="InterPro" id="IPR001227">
    <property type="entry name" value="Ac_transferase_dom_sf"/>
</dbReference>
<feature type="region of interest" description="C-terminal hotdog fold" evidence="3">
    <location>
        <begin position="997"/>
        <end position="1135"/>
    </location>
</feature>
<evidence type="ECO:0000256" key="1">
    <source>
        <dbReference type="ARBA" id="ARBA00022679"/>
    </source>
</evidence>
<dbReference type="InterPro" id="IPR042104">
    <property type="entry name" value="PKS_dehydratase_sf"/>
</dbReference>
<feature type="active site" description="Proton acceptor; for dehydratase activity" evidence="3">
    <location>
        <position position="898"/>
    </location>
</feature>
<keyword evidence="2" id="KW-0012">Acyltransferase</keyword>
<feature type="region of interest" description="N-terminal hotdog fold" evidence="3">
    <location>
        <begin position="865"/>
        <end position="988"/>
    </location>
</feature>
<dbReference type="InterPro" id="IPR049900">
    <property type="entry name" value="PKS_mFAS_DH"/>
</dbReference>
<keyword evidence="6" id="KW-1185">Reference proteome</keyword>
<dbReference type="Proteomes" id="UP000282674">
    <property type="component" value="Unassembled WGS sequence"/>
</dbReference>
<dbReference type="InterPro" id="IPR036291">
    <property type="entry name" value="NAD(P)-bd_dom_sf"/>
</dbReference>
<dbReference type="InterPro" id="IPR050091">
    <property type="entry name" value="PKS_NRPS_Biosynth_Enz"/>
</dbReference>
<evidence type="ECO:0000256" key="3">
    <source>
        <dbReference type="PROSITE-ProRule" id="PRU01363"/>
    </source>
</evidence>